<organism evidence="2 3">
    <name type="scientific">Solanum commersonii</name>
    <name type="common">Commerson's wild potato</name>
    <name type="synonym">Commerson's nightshade</name>
    <dbReference type="NCBI Taxonomy" id="4109"/>
    <lineage>
        <taxon>Eukaryota</taxon>
        <taxon>Viridiplantae</taxon>
        <taxon>Streptophyta</taxon>
        <taxon>Embryophyta</taxon>
        <taxon>Tracheophyta</taxon>
        <taxon>Spermatophyta</taxon>
        <taxon>Magnoliopsida</taxon>
        <taxon>eudicotyledons</taxon>
        <taxon>Gunneridae</taxon>
        <taxon>Pentapetalae</taxon>
        <taxon>asterids</taxon>
        <taxon>lamiids</taxon>
        <taxon>Solanales</taxon>
        <taxon>Solanaceae</taxon>
        <taxon>Solanoideae</taxon>
        <taxon>Solaneae</taxon>
        <taxon>Solanum</taxon>
    </lineage>
</organism>
<dbReference type="Proteomes" id="UP000824120">
    <property type="component" value="Chromosome 5"/>
</dbReference>
<evidence type="ECO:0008006" key="4">
    <source>
        <dbReference type="Google" id="ProtNLM"/>
    </source>
</evidence>
<comment type="caution">
    <text evidence="2">The sequence shown here is derived from an EMBL/GenBank/DDBJ whole genome shotgun (WGS) entry which is preliminary data.</text>
</comment>
<proteinExistence type="predicted"/>
<dbReference type="AlphaFoldDB" id="A0A9J5Z0H1"/>
<sequence>MNLERNNGKRPMLERKNNREGGGSSSSSKNLPPRFRINTNEYTHVDETSFTRNSRPIEFNSENIVDHETLNKCFTNFEEELDEEVEINDEGDETPTPTSLAIELPEQDEVPYLPTFSKVVYGNFEEKTTITCMKCNLTMKYMTTGTQRGTGQLRTHLRKCNKEFAHLDDIERANRNGIPIPENSMGVGGSKCIKYD</sequence>
<evidence type="ECO:0000313" key="2">
    <source>
        <dbReference type="EMBL" id="KAG5604606.1"/>
    </source>
</evidence>
<feature type="region of interest" description="Disordered" evidence="1">
    <location>
        <begin position="1"/>
        <end position="36"/>
    </location>
</feature>
<name>A0A9J5Z0H1_SOLCO</name>
<keyword evidence="3" id="KW-1185">Reference proteome</keyword>
<accession>A0A9J5Z0H1</accession>
<dbReference type="OrthoDB" id="1607513at2759"/>
<gene>
    <name evidence="2" type="ORF">H5410_026098</name>
</gene>
<evidence type="ECO:0000256" key="1">
    <source>
        <dbReference type="SAM" id="MobiDB-lite"/>
    </source>
</evidence>
<reference evidence="2 3" key="1">
    <citation type="submission" date="2020-09" db="EMBL/GenBank/DDBJ databases">
        <title>De no assembly of potato wild relative species, Solanum commersonii.</title>
        <authorList>
            <person name="Cho K."/>
        </authorList>
    </citation>
    <scope>NUCLEOTIDE SEQUENCE [LARGE SCALE GENOMIC DNA]</scope>
    <source>
        <strain evidence="2">LZ3.2</strain>
        <tissue evidence="2">Leaf</tissue>
    </source>
</reference>
<dbReference type="EMBL" id="JACXVP010000005">
    <property type="protein sequence ID" value="KAG5604606.1"/>
    <property type="molecule type" value="Genomic_DNA"/>
</dbReference>
<protein>
    <recommendedName>
        <fullName evidence="4">BED-type domain-containing protein</fullName>
    </recommendedName>
</protein>
<evidence type="ECO:0000313" key="3">
    <source>
        <dbReference type="Proteomes" id="UP000824120"/>
    </source>
</evidence>